<evidence type="ECO:0000256" key="3">
    <source>
        <dbReference type="ARBA" id="ARBA00011738"/>
    </source>
</evidence>
<dbReference type="SUPFAM" id="SSF51197">
    <property type="entry name" value="Clavaminate synthase-like"/>
    <property type="match status" value="1"/>
</dbReference>
<evidence type="ECO:0000313" key="9">
    <source>
        <dbReference type="EMBL" id="KAK8170115.1"/>
    </source>
</evidence>
<evidence type="ECO:0000256" key="4">
    <source>
        <dbReference type="ARBA" id="ARBA00022723"/>
    </source>
</evidence>
<keyword evidence="10" id="KW-1185">Reference proteome</keyword>
<dbReference type="PANTHER" id="PTHR20883">
    <property type="entry name" value="PHYTANOYL-COA DIOXYGENASE DOMAIN CONTAINING 1"/>
    <property type="match status" value="1"/>
</dbReference>
<evidence type="ECO:0000256" key="7">
    <source>
        <dbReference type="ARBA" id="ARBA00023004"/>
    </source>
</evidence>
<accession>A0ABR1XXG7</accession>
<gene>
    <name evidence="9" type="ORF">IWX90DRAFT_198815</name>
</gene>
<comment type="subunit">
    <text evidence="3">Homodimer.</text>
</comment>
<dbReference type="Pfam" id="PF05721">
    <property type="entry name" value="PhyH"/>
    <property type="match status" value="1"/>
</dbReference>
<keyword evidence="7" id="KW-0408">Iron</keyword>
<feature type="region of interest" description="Disordered" evidence="8">
    <location>
        <begin position="1"/>
        <end position="32"/>
    </location>
</feature>
<keyword evidence="4" id="KW-0479">Metal-binding</keyword>
<evidence type="ECO:0000256" key="8">
    <source>
        <dbReference type="SAM" id="MobiDB-lite"/>
    </source>
</evidence>
<dbReference type="EMBL" id="JBBWUH010000004">
    <property type="protein sequence ID" value="KAK8170115.1"/>
    <property type="molecule type" value="Genomic_DNA"/>
</dbReference>
<sequence length="358" mass="40038">MAALGLAHGAPTSYSPSKMNGATSNGHANGISKESLPQVRVLPNTASVDEVVDALKIAGGAVIKNAVAHEDLDVIEKDLRPLLEKDAPWDGEFFPKQTRRCYGLIPNSRTCAEKVVMHPLYQATCDKFLTTKNWFWSGHKKTYATSRPQIMNSVCFSINPGAHKQPLHRDDWCYHVVNKKIEKYPEDLQRDTGLGWFVAAKDATQENGCTRFIPGSHLWEHEREPDDSLVAYAELKKGDGFMMFASCYHGGGANNTVDQERLLFSCFMTRGWLRQEENHYLNMSLETARSLPLELQKIAGYDLSEPFLGWVNSTNPRVVLDPTIEASPSTLLPVTLFVELTLCACTGRKGHGEERERR</sequence>
<comment type="cofactor">
    <cofactor evidence="1">
        <name>Fe cation</name>
        <dbReference type="ChEBI" id="CHEBI:24875"/>
    </cofactor>
</comment>
<dbReference type="PANTHER" id="PTHR20883:SF45">
    <property type="entry name" value="PHYTANOYL-COA DIOXYGENASE FAMILY PROTEIN"/>
    <property type="match status" value="1"/>
</dbReference>
<proteinExistence type="inferred from homology"/>
<name>A0ABR1XXG7_9PEZI</name>
<organism evidence="9 10">
    <name type="scientific">Phyllosticta citrichinensis</name>
    <dbReference type="NCBI Taxonomy" id="1130410"/>
    <lineage>
        <taxon>Eukaryota</taxon>
        <taxon>Fungi</taxon>
        <taxon>Dikarya</taxon>
        <taxon>Ascomycota</taxon>
        <taxon>Pezizomycotina</taxon>
        <taxon>Dothideomycetes</taxon>
        <taxon>Dothideomycetes incertae sedis</taxon>
        <taxon>Botryosphaeriales</taxon>
        <taxon>Phyllostictaceae</taxon>
        <taxon>Phyllosticta</taxon>
    </lineage>
</organism>
<comment type="caution">
    <text evidence="9">The sequence shown here is derived from an EMBL/GenBank/DDBJ whole genome shotgun (WGS) entry which is preliminary data.</text>
</comment>
<evidence type="ECO:0000256" key="6">
    <source>
        <dbReference type="ARBA" id="ARBA00023002"/>
    </source>
</evidence>
<dbReference type="InterPro" id="IPR008775">
    <property type="entry name" value="Phytyl_CoA_dOase-like"/>
</dbReference>
<keyword evidence="6" id="KW-0560">Oxidoreductase</keyword>
<keyword evidence="5" id="KW-0223">Dioxygenase</keyword>
<feature type="compositionally biased region" description="Polar residues" evidence="8">
    <location>
        <begin position="12"/>
        <end position="27"/>
    </location>
</feature>
<dbReference type="Proteomes" id="UP001456524">
    <property type="component" value="Unassembled WGS sequence"/>
</dbReference>
<comment type="similarity">
    <text evidence="2">Belongs to the PhyH family.</text>
</comment>
<reference evidence="9 10" key="1">
    <citation type="journal article" date="2022" name="G3 (Bethesda)">
        <title>Enemy or ally: a genomic approach to elucidate the lifestyle of Phyllosticta citrichinaensis.</title>
        <authorList>
            <person name="Buijs V.A."/>
            <person name="Groenewald J.Z."/>
            <person name="Haridas S."/>
            <person name="LaButti K.M."/>
            <person name="Lipzen A."/>
            <person name="Martin F.M."/>
            <person name="Barry K."/>
            <person name="Grigoriev I.V."/>
            <person name="Crous P.W."/>
            <person name="Seidl M.F."/>
        </authorList>
    </citation>
    <scope>NUCLEOTIDE SEQUENCE [LARGE SCALE GENOMIC DNA]</scope>
    <source>
        <strain evidence="9 10">CBS 129764</strain>
    </source>
</reference>
<evidence type="ECO:0000256" key="1">
    <source>
        <dbReference type="ARBA" id="ARBA00001962"/>
    </source>
</evidence>
<protein>
    <submittedName>
        <fullName evidence="9">Phytanoyl-dioxygenase family protein</fullName>
    </submittedName>
</protein>
<evidence type="ECO:0000313" key="10">
    <source>
        <dbReference type="Proteomes" id="UP001456524"/>
    </source>
</evidence>
<evidence type="ECO:0000256" key="2">
    <source>
        <dbReference type="ARBA" id="ARBA00005830"/>
    </source>
</evidence>
<dbReference type="Gene3D" id="2.60.120.620">
    <property type="entry name" value="q2cbj1_9rhob like domain"/>
    <property type="match status" value="1"/>
</dbReference>
<evidence type="ECO:0000256" key="5">
    <source>
        <dbReference type="ARBA" id="ARBA00022964"/>
    </source>
</evidence>